<evidence type="ECO:0000313" key="4">
    <source>
        <dbReference type="Proteomes" id="UP001597034"/>
    </source>
</evidence>
<feature type="region of interest" description="Disordered" evidence="1">
    <location>
        <begin position="1"/>
        <end position="20"/>
    </location>
</feature>
<proteinExistence type="predicted"/>
<dbReference type="PANTHER" id="PTHR34512:SF30">
    <property type="entry name" value="OUTER MEMBRANE PROTEIN ASSEMBLY FACTOR BAMB"/>
    <property type="match status" value="1"/>
</dbReference>
<dbReference type="RefSeq" id="WP_368407795.1">
    <property type="nucleotide sequence ID" value="NZ_JANHJR010000004.1"/>
</dbReference>
<reference evidence="3 4" key="1">
    <citation type="journal article" date="2019" name="Int. J. Syst. Evol. Microbiol.">
        <title>The Global Catalogue of Microorganisms (GCM) 10K type strain sequencing project: providing services to taxonomists for standard genome sequencing and annotation.</title>
        <authorList>
            <consortium name="The Broad Institute Genomics Platform"/>
            <consortium name="The Broad Institute Genome Sequencing Center for Infectious Disease"/>
            <person name="Wu L."/>
            <person name="Ma J."/>
        </authorList>
    </citation>
    <scope>NUCLEOTIDE SEQUENCE [LARGE SCALE GENOMIC DNA]</scope>
    <source>
        <strain evidence="3 4">CGMCC 1.10390</strain>
    </source>
</reference>
<evidence type="ECO:0000313" key="3">
    <source>
        <dbReference type="EMBL" id="MFD1648011.1"/>
    </source>
</evidence>
<dbReference type="EMBL" id="JBHUDO010000004">
    <property type="protein sequence ID" value="MFD1648011.1"/>
    <property type="molecule type" value="Genomic_DNA"/>
</dbReference>
<dbReference type="Pfam" id="PF13360">
    <property type="entry name" value="PQQ_2"/>
    <property type="match status" value="2"/>
</dbReference>
<evidence type="ECO:0000259" key="2">
    <source>
        <dbReference type="Pfam" id="PF13360"/>
    </source>
</evidence>
<dbReference type="InterPro" id="IPR002372">
    <property type="entry name" value="PQQ_rpt_dom"/>
</dbReference>
<feature type="compositionally biased region" description="Basic and acidic residues" evidence="1">
    <location>
        <begin position="1"/>
        <end position="11"/>
    </location>
</feature>
<dbReference type="InterPro" id="IPR015943">
    <property type="entry name" value="WD40/YVTN_repeat-like_dom_sf"/>
</dbReference>
<organism evidence="3 4">
    <name type="scientific">Haloarchaeobius litoreus</name>
    <dbReference type="NCBI Taxonomy" id="755306"/>
    <lineage>
        <taxon>Archaea</taxon>
        <taxon>Methanobacteriati</taxon>
        <taxon>Methanobacteriota</taxon>
        <taxon>Stenosarchaea group</taxon>
        <taxon>Halobacteria</taxon>
        <taxon>Halobacteriales</taxon>
        <taxon>Halorubellaceae</taxon>
        <taxon>Haloarchaeobius</taxon>
    </lineage>
</organism>
<dbReference type="SMART" id="SM00564">
    <property type="entry name" value="PQQ"/>
    <property type="match status" value="6"/>
</dbReference>
<dbReference type="SUPFAM" id="SSF63829">
    <property type="entry name" value="Calcium-dependent phosphotriesterase"/>
    <property type="match status" value="1"/>
</dbReference>
<dbReference type="SUPFAM" id="SSF50998">
    <property type="entry name" value="Quinoprotein alcohol dehydrogenase-like"/>
    <property type="match status" value="1"/>
</dbReference>
<comment type="caution">
    <text evidence="3">The sequence shown here is derived from an EMBL/GenBank/DDBJ whole genome shotgun (WGS) entry which is preliminary data.</text>
</comment>
<dbReference type="InterPro" id="IPR018391">
    <property type="entry name" value="PQQ_b-propeller_rpt"/>
</dbReference>
<evidence type="ECO:0000256" key="1">
    <source>
        <dbReference type="SAM" id="MobiDB-lite"/>
    </source>
</evidence>
<dbReference type="AlphaFoldDB" id="A0ABD6DPK2"/>
<gene>
    <name evidence="3" type="ORF">ACFSBL_20190</name>
</gene>
<name>A0ABD6DPK2_9EURY</name>
<sequence length="381" mass="41354">MISASHSDRPLPDVPTGAWTQYGANEENTFTTNVSAPSQGNLAWVSDAFTRWQPVVSDGTVYMTNFDPSLDGSAIALDAKDGTEQWRTTLNASGENGSVLVDDLFIVAYDTELAALDSKTGERVWTKTTNGIDFSEQIVADETTGVVLVASDDGIEAFEAVTGEKRWETNTVRRPNLAPAVYDGRVFAVENVDEAPSLVAISMEDSSERWRSELTSAPESAAPVATQDGVIVDDAHTLVVYNRETGDQRRELYSFGEGTYDAPRTVAVDDGTVFATNESRAVALDSETGTERWRRDAPSYDHGICIGAETVVVPVDDPEFSPRKKTITALDRESGERRWRYALDRGHHVLVPPVLVDGAVFFSDPTIDGLAALGDVPPQDS</sequence>
<dbReference type="PANTHER" id="PTHR34512">
    <property type="entry name" value="CELL SURFACE PROTEIN"/>
    <property type="match status" value="1"/>
</dbReference>
<protein>
    <submittedName>
        <fullName evidence="3">PQQ-binding-like beta-propeller repeat protein</fullName>
    </submittedName>
</protein>
<dbReference type="Proteomes" id="UP001597034">
    <property type="component" value="Unassembled WGS sequence"/>
</dbReference>
<keyword evidence="4" id="KW-1185">Reference proteome</keyword>
<feature type="domain" description="Pyrrolo-quinoline quinone repeat" evidence="2">
    <location>
        <begin position="37"/>
        <end position="130"/>
    </location>
</feature>
<dbReference type="InterPro" id="IPR011047">
    <property type="entry name" value="Quinoprotein_ADH-like_sf"/>
</dbReference>
<accession>A0ABD6DPK2</accession>
<feature type="domain" description="Pyrrolo-quinoline quinone repeat" evidence="2">
    <location>
        <begin position="144"/>
        <end position="341"/>
    </location>
</feature>
<dbReference type="Gene3D" id="2.130.10.10">
    <property type="entry name" value="YVTN repeat-like/Quinoprotein amine dehydrogenase"/>
    <property type="match status" value="2"/>
</dbReference>